<dbReference type="EMBL" id="JBJGWJ010000002">
    <property type="protein sequence ID" value="MFK8292927.1"/>
    <property type="molecule type" value="Genomic_DNA"/>
</dbReference>
<protein>
    <submittedName>
        <fullName evidence="2">SMI1/KNR4 family protein</fullName>
    </submittedName>
</protein>
<organism evidence="2 3">
    <name type="scientific">Capnocytophaga stomatis</name>
    <dbReference type="NCBI Taxonomy" id="1848904"/>
    <lineage>
        <taxon>Bacteria</taxon>
        <taxon>Pseudomonadati</taxon>
        <taxon>Bacteroidota</taxon>
        <taxon>Flavobacteriia</taxon>
        <taxon>Flavobacteriales</taxon>
        <taxon>Flavobacteriaceae</taxon>
        <taxon>Capnocytophaga</taxon>
    </lineage>
</organism>
<feature type="domain" description="Knr4/Smi1-like" evidence="1">
    <location>
        <begin position="3"/>
        <end position="136"/>
    </location>
</feature>
<reference evidence="2 3" key="1">
    <citation type="journal article" date="2016" name="Sci. Rep.">
        <title>Whole genome sequencing identifies a novel species of the genus Capnocytophaga isolated from dog and cat bite wounds in humans.</title>
        <authorList>
            <person name="Zangenah S."/>
            <person name="Abbasi N."/>
            <person name="Andersson A.F."/>
            <person name="Bergman P."/>
        </authorList>
    </citation>
    <scope>NUCLEOTIDE SEQUENCE [LARGE SCALE GENOMIC DNA]</scope>
    <source>
        <strain evidence="2 3">W5</strain>
    </source>
</reference>
<evidence type="ECO:0000259" key="1">
    <source>
        <dbReference type="Pfam" id="PF09346"/>
    </source>
</evidence>
<name>A0ABW8QA13_9FLAO</name>
<gene>
    <name evidence="2" type="ORF">ACI76L_03935</name>
</gene>
<keyword evidence="3" id="KW-1185">Reference proteome</keyword>
<dbReference type="InterPro" id="IPR037883">
    <property type="entry name" value="Knr4/Smi1-like_sf"/>
</dbReference>
<dbReference type="SUPFAM" id="SSF160631">
    <property type="entry name" value="SMI1/KNR4-like"/>
    <property type="match status" value="1"/>
</dbReference>
<dbReference type="Gene3D" id="3.40.1580.10">
    <property type="entry name" value="SMI1/KNR4-like"/>
    <property type="match status" value="1"/>
</dbReference>
<sequence>MQRIQEIEQKNGFELPASYKKLLAGFELFMLLEMNDQEIDLHNKNRLTESVGKGLQSWEYVKIWASEDKRIQNNAVRRHDMNGESIDIERLKNSFMFADGGDGVRLYFDIQDNMSVWEYYTDDGSVGKIVDSFDEIAQNSEITEKE</sequence>
<dbReference type="RefSeq" id="WP_203967083.1">
    <property type="nucleotide sequence ID" value="NZ_BOPJ01000007.1"/>
</dbReference>
<evidence type="ECO:0000313" key="2">
    <source>
        <dbReference type="EMBL" id="MFK8292927.1"/>
    </source>
</evidence>
<accession>A0ABW8QA13</accession>
<dbReference type="Pfam" id="PF09346">
    <property type="entry name" value="SMI1_KNR4"/>
    <property type="match status" value="1"/>
</dbReference>
<dbReference type="Proteomes" id="UP001622370">
    <property type="component" value="Unassembled WGS sequence"/>
</dbReference>
<evidence type="ECO:0000313" key="3">
    <source>
        <dbReference type="Proteomes" id="UP001622370"/>
    </source>
</evidence>
<proteinExistence type="predicted"/>
<dbReference type="InterPro" id="IPR018958">
    <property type="entry name" value="Knr4/Smi1-like_dom"/>
</dbReference>
<comment type="caution">
    <text evidence="2">The sequence shown here is derived from an EMBL/GenBank/DDBJ whole genome shotgun (WGS) entry which is preliminary data.</text>
</comment>